<evidence type="ECO:0000313" key="4">
    <source>
        <dbReference type="Proteomes" id="UP000256328"/>
    </source>
</evidence>
<evidence type="ECO:0000313" key="3">
    <source>
        <dbReference type="EMBL" id="RDW59122.1"/>
    </source>
</evidence>
<sequence length="723" mass="74287">MTFVPWLRYIHLLLPLTTATVVIPRAITPIEEGVDATPTRVIKRDVDWRNAYENATTSHCPPSTITPAPTPWKSYVREYPISGCNPVWSDPVYGTLSFNRDWCYIRPQEVHLVYWPTGAAAGNRTYPSTTFLRDWGVTMTSASIYYMVHEFDAIDWCGQFLGPMVTSFVHSYALSEVSTLMPYADENATTRIGPPRQLQLSDLRTDCSTWETIPVKNHNTMTDGCNAIVEFKEDIITALAKKINGWHTCIREFNGYNGIFDPPVPVAQCVGSAEECGDSGANMVFPTPGQGDSSSAPTTTSSAVQEVPTSTPSTQAEPSQAISSMPTETAPPSTITTTPTMPEAPQTKIPSLSSATPSSIEPEVPAEPSAISDPEGSSPDNSVVTQSPTPPASDIIPGGAIAPSSAITDNSDTGSGGLSSDPSRPIAATIPIPILTLPNSEVVSTIPGASSVVIGSHTLAQGSPGITMSGGEVISVEPSGLIVSNTGNGEVVTHSIPAAPMAAITPTPILTLPNSEIVSAVPGASSVVIGSQTLSQGSPAITIAGGEVVSLTPSGLAVSNIDGSEAVTYPLPILSAAARPTPTLGIVAGYTISGEAVGASAAVIDGQTLTLGGAAITLSGNQVATLGSSGLMIAAPGGLVTTLAIPTPIAILTVLPSTTGTVVGVKDSSEVPTTLSSAIQLAATNVGSSAHEKSGGGRSRSMGPGVKGWLGCTTIVVALIIGL</sequence>
<feature type="compositionally biased region" description="Polar residues" evidence="1">
    <location>
        <begin position="405"/>
        <end position="422"/>
    </location>
</feature>
<reference evidence="3 4" key="1">
    <citation type="journal article" date="2018" name="IMA Fungus">
        <title>IMA Genome-F 9: Draft genome sequence of Annulohypoxylon stygium, Aspergillus mulundensis, Berkeleyomyces basicola (syn. Thielaviopsis basicola), Ceratocystis smalleyi, two Cercospora beticola strains, Coleophoma cylindrospora, Fusarium fracticaudum, Phialophora cf. hyalina, and Morchella septimelata.</title>
        <authorList>
            <person name="Wingfield B.D."/>
            <person name="Bills G.F."/>
            <person name="Dong Y."/>
            <person name="Huang W."/>
            <person name="Nel W.J."/>
            <person name="Swalarsk-Parry B.S."/>
            <person name="Vaghefi N."/>
            <person name="Wilken P.M."/>
            <person name="An Z."/>
            <person name="de Beer Z.W."/>
            <person name="De Vos L."/>
            <person name="Chen L."/>
            <person name="Duong T.A."/>
            <person name="Gao Y."/>
            <person name="Hammerbacher A."/>
            <person name="Kikkert J.R."/>
            <person name="Li Y."/>
            <person name="Li H."/>
            <person name="Li K."/>
            <person name="Li Q."/>
            <person name="Liu X."/>
            <person name="Ma X."/>
            <person name="Naidoo K."/>
            <person name="Pethybridge S.J."/>
            <person name="Sun J."/>
            <person name="Steenkamp E.T."/>
            <person name="van der Nest M.A."/>
            <person name="van Wyk S."/>
            <person name="Wingfield M.J."/>
            <person name="Xiong C."/>
            <person name="Yue Q."/>
            <person name="Zhang X."/>
        </authorList>
    </citation>
    <scope>NUCLEOTIDE SEQUENCE [LARGE SCALE GENOMIC DNA]</scope>
    <source>
        <strain evidence="3 4">BP5796</strain>
    </source>
</reference>
<feature type="chain" id="PRO_5017803859" evidence="2">
    <location>
        <begin position="20"/>
        <end position="723"/>
    </location>
</feature>
<keyword evidence="2" id="KW-0732">Signal</keyword>
<feature type="compositionally biased region" description="Low complexity" evidence="1">
    <location>
        <begin position="326"/>
        <end position="345"/>
    </location>
</feature>
<feature type="signal peptide" evidence="2">
    <location>
        <begin position="1"/>
        <end position="19"/>
    </location>
</feature>
<dbReference type="AlphaFoldDB" id="A0A3D8QBA0"/>
<dbReference type="OrthoDB" id="3944128at2759"/>
<gene>
    <name evidence="3" type="ORF">BP5796_12046</name>
</gene>
<name>A0A3D8QBA0_9HELO</name>
<feature type="compositionally biased region" description="Polar residues" evidence="1">
    <location>
        <begin position="307"/>
        <end position="325"/>
    </location>
</feature>
<feature type="compositionally biased region" description="Polar residues" evidence="1">
    <location>
        <begin position="378"/>
        <end position="387"/>
    </location>
</feature>
<evidence type="ECO:0000256" key="2">
    <source>
        <dbReference type="SAM" id="SignalP"/>
    </source>
</evidence>
<organism evidence="3 4">
    <name type="scientific">Coleophoma crateriformis</name>
    <dbReference type="NCBI Taxonomy" id="565419"/>
    <lineage>
        <taxon>Eukaryota</taxon>
        <taxon>Fungi</taxon>
        <taxon>Dikarya</taxon>
        <taxon>Ascomycota</taxon>
        <taxon>Pezizomycotina</taxon>
        <taxon>Leotiomycetes</taxon>
        <taxon>Helotiales</taxon>
        <taxon>Dermateaceae</taxon>
        <taxon>Coleophoma</taxon>
    </lineage>
</organism>
<comment type="caution">
    <text evidence="3">The sequence shown here is derived from an EMBL/GenBank/DDBJ whole genome shotgun (WGS) entry which is preliminary data.</text>
</comment>
<proteinExistence type="predicted"/>
<dbReference type="Proteomes" id="UP000256328">
    <property type="component" value="Unassembled WGS sequence"/>
</dbReference>
<feature type="region of interest" description="Disordered" evidence="1">
    <location>
        <begin position="281"/>
        <end position="424"/>
    </location>
</feature>
<evidence type="ECO:0000256" key="1">
    <source>
        <dbReference type="SAM" id="MobiDB-lite"/>
    </source>
</evidence>
<protein>
    <submittedName>
        <fullName evidence="3">Uncharacterized protein</fullName>
    </submittedName>
</protein>
<feature type="compositionally biased region" description="Polar residues" evidence="1">
    <location>
        <begin position="348"/>
        <end position="359"/>
    </location>
</feature>
<accession>A0A3D8QBA0</accession>
<keyword evidence="4" id="KW-1185">Reference proteome</keyword>
<dbReference type="EMBL" id="PDLN01000020">
    <property type="protein sequence ID" value="RDW59122.1"/>
    <property type="molecule type" value="Genomic_DNA"/>
</dbReference>
<feature type="compositionally biased region" description="Low complexity" evidence="1">
    <location>
        <begin position="293"/>
        <end position="303"/>
    </location>
</feature>